<dbReference type="AlphaFoldDB" id="A0A150TLV1"/>
<dbReference type="Proteomes" id="UP000075502">
    <property type="component" value="Unassembled WGS sequence"/>
</dbReference>
<gene>
    <name evidence="2" type="ORF">BE21_39110</name>
</gene>
<protein>
    <recommendedName>
        <fullName evidence="1">4Fe-4S ferredoxin-type domain-containing protein</fullName>
    </recommendedName>
</protein>
<feature type="domain" description="4Fe-4S ferredoxin-type" evidence="1">
    <location>
        <begin position="34"/>
        <end position="64"/>
    </location>
</feature>
<proteinExistence type="predicted"/>
<evidence type="ECO:0000313" key="3">
    <source>
        <dbReference type="Proteomes" id="UP000075502"/>
    </source>
</evidence>
<dbReference type="InterPro" id="IPR017896">
    <property type="entry name" value="4Fe4S_Fe-S-bd"/>
</dbReference>
<evidence type="ECO:0000259" key="1">
    <source>
        <dbReference type="PROSITE" id="PS51379"/>
    </source>
</evidence>
<reference evidence="2 3" key="1">
    <citation type="submission" date="2014-02" db="EMBL/GenBank/DDBJ databases">
        <title>The small core and large imbalanced accessory genome model reveals a collaborative survival strategy of Sorangium cellulosum strains in nature.</title>
        <authorList>
            <person name="Han K."/>
            <person name="Peng R."/>
            <person name="Blom J."/>
            <person name="Li Y.-Z."/>
        </authorList>
    </citation>
    <scope>NUCLEOTIDE SEQUENCE [LARGE SCALE GENOMIC DNA]</scope>
    <source>
        <strain evidence="2 3">So0007-03</strain>
    </source>
</reference>
<organism evidence="2 3">
    <name type="scientific">Sorangium cellulosum</name>
    <name type="common">Polyangium cellulosum</name>
    <dbReference type="NCBI Taxonomy" id="56"/>
    <lineage>
        <taxon>Bacteria</taxon>
        <taxon>Pseudomonadati</taxon>
        <taxon>Myxococcota</taxon>
        <taxon>Polyangia</taxon>
        <taxon>Polyangiales</taxon>
        <taxon>Polyangiaceae</taxon>
        <taxon>Sorangium</taxon>
    </lineage>
</organism>
<evidence type="ECO:0000313" key="2">
    <source>
        <dbReference type="EMBL" id="KYG05689.1"/>
    </source>
</evidence>
<comment type="caution">
    <text evidence="2">The sequence shown here is derived from an EMBL/GenBank/DDBJ whole genome shotgun (WGS) entry which is preliminary data.</text>
</comment>
<name>A0A150TLV1_SORCE</name>
<accession>A0A150TLV1</accession>
<dbReference type="PROSITE" id="PS51379">
    <property type="entry name" value="4FE4S_FER_2"/>
    <property type="match status" value="1"/>
</dbReference>
<dbReference type="EMBL" id="JEME01001950">
    <property type="protein sequence ID" value="KYG05689.1"/>
    <property type="molecule type" value="Genomic_DNA"/>
</dbReference>
<sequence length="352" mass="37315">MKRTDLALALLFAACLGGCEMLGDGTYHTCAEHCKTELDPDACIEACGTCAGQCVNPVPEGFDGPALLWVGRTTDEPQCPDSAPSTVYVGYETPDFPFACDPCRCSEPTCALPDGLRTAASLRCDGVELSRHDARNIQGGTCVVPSEALASDRKALLLGVPEMTPCEASVEPPPVPLIVSRWYRSGKACSGILPEDTCMAPKRCVPVPDRPLVHAFSQCIMHLGVGEATCPPDYPEDVVLYDGMVDDRHCSPCECGPPTGGECSLTLLSFRDEACSELLTTGTTSGMDPACLTPVPGMKPKSMKAVWHVNDPGRCEPSGGELRGGITLTGATTFCCQTRPDERPGERPGENE</sequence>